<keyword evidence="2" id="KW-0378">Hydrolase</keyword>
<keyword evidence="2" id="KW-0255">Endonuclease</keyword>
<dbReference type="Pfam" id="PF13358">
    <property type="entry name" value="DDE_3"/>
    <property type="match status" value="1"/>
</dbReference>
<evidence type="ECO:0000259" key="1">
    <source>
        <dbReference type="Pfam" id="PF13358"/>
    </source>
</evidence>
<evidence type="ECO:0000313" key="3">
    <source>
        <dbReference type="Proteomes" id="UP000316628"/>
    </source>
</evidence>
<protein>
    <submittedName>
        <fullName evidence="2">DDE superfamily endonuclease</fullName>
    </submittedName>
</protein>
<organism evidence="2 3">
    <name type="scientific">Saccharothrix saharensis</name>
    <dbReference type="NCBI Taxonomy" id="571190"/>
    <lineage>
        <taxon>Bacteria</taxon>
        <taxon>Bacillati</taxon>
        <taxon>Actinomycetota</taxon>
        <taxon>Actinomycetes</taxon>
        <taxon>Pseudonocardiales</taxon>
        <taxon>Pseudonocardiaceae</taxon>
        <taxon>Saccharothrix</taxon>
    </lineage>
</organism>
<proteinExistence type="predicted"/>
<dbReference type="InterPro" id="IPR038717">
    <property type="entry name" value="Tc1-like_DDE_dom"/>
</dbReference>
<keyword evidence="2" id="KW-0540">Nuclease</keyword>
<dbReference type="RefSeq" id="WP_246107764.1">
    <property type="nucleotide sequence ID" value="NZ_VFPP01000001.1"/>
</dbReference>
<accession>A0A543JAX8</accession>
<dbReference type="GO" id="GO:0004519">
    <property type="term" value="F:endonuclease activity"/>
    <property type="evidence" value="ECO:0007669"/>
    <property type="project" value="UniProtKB-KW"/>
</dbReference>
<dbReference type="AlphaFoldDB" id="A0A543JAX8"/>
<comment type="caution">
    <text evidence="2">The sequence shown here is derived from an EMBL/GenBank/DDBJ whole genome shotgun (WGS) entry which is preliminary data.</text>
</comment>
<dbReference type="InterPro" id="IPR036397">
    <property type="entry name" value="RNaseH_sf"/>
</dbReference>
<name>A0A543JAX8_9PSEU</name>
<keyword evidence="3" id="KW-1185">Reference proteome</keyword>
<feature type="domain" description="Tc1-like transposase DDE" evidence="1">
    <location>
        <begin position="28"/>
        <end position="158"/>
    </location>
</feature>
<dbReference type="GO" id="GO:0003676">
    <property type="term" value="F:nucleic acid binding"/>
    <property type="evidence" value="ECO:0007669"/>
    <property type="project" value="InterPro"/>
</dbReference>
<evidence type="ECO:0000313" key="2">
    <source>
        <dbReference type="EMBL" id="TQM79995.1"/>
    </source>
</evidence>
<gene>
    <name evidence="2" type="ORF">FHX81_2313</name>
</gene>
<sequence>MLQEPDPDLMAKMHRILDLADHPSDDGRVICVDEFGPLNLQRCKGRAWRPTGAPRRLQATYNRRHGVMHMLAALNLTSGKIHYRIRRRKRHGELLDLLASLRGRWPGQRRYLVMDGFSPHRHPDVRDWAAGNDADLVFPPTCNSWLNWIEAEFTALRYCALPAIDPPPAWISTAIPQGVLNS</sequence>
<reference evidence="2 3" key="1">
    <citation type="submission" date="2019-06" db="EMBL/GenBank/DDBJ databases">
        <title>Sequencing the genomes of 1000 actinobacteria strains.</title>
        <authorList>
            <person name="Klenk H.-P."/>
        </authorList>
    </citation>
    <scope>NUCLEOTIDE SEQUENCE [LARGE SCALE GENOMIC DNA]</scope>
    <source>
        <strain evidence="2 3">DSM 45456</strain>
    </source>
</reference>
<dbReference type="Gene3D" id="3.30.420.10">
    <property type="entry name" value="Ribonuclease H-like superfamily/Ribonuclease H"/>
    <property type="match status" value="1"/>
</dbReference>
<dbReference type="Proteomes" id="UP000316628">
    <property type="component" value="Unassembled WGS sequence"/>
</dbReference>
<dbReference type="EMBL" id="VFPP01000001">
    <property type="protein sequence ID" value="TQM79995.1"/>
    <property type="molecule type" value="Genomic_DNA"/>
</dbReference>